<evidence type="ECO:0000313" key="2">
    <source>
        <dbReference type="EMBL" id="EKX51806.1"/>
    </source>
</evidence>
<dbReference type="RefSeq" id="XP_005838786.1">
    <property type="nucleotide sequence ID" value="XM_005838729.1"/>
</dbReference>
<keyword evidence="1" id="KW-0732">Signal</keyword>
<feature type="chain" id="PRO_5008771735" evidence="1">
    <location>
        <begin position="24"/>
        <end position="110"/>
    </location>
</feature>
<reference evidence="3" key="3">
    <citation type="submission" date="2015-06" db="UniProtKB">
        <authorList>
            <consortium name="EnsemblProtists"/>
        </authorList>
    </citation>
    <scope>IDENTIFICATION</scope>
</reference>
<dbReference type="HOGENOM" id="CLU_2175881_0_0_1"/>
<evidence type="ECO:0000256" key="1">
    <source>
        <dbReference type="SAM" id="SignalP"/>
    </source>
</evidence>
<proteinExistence type="predicted"/>
<evidence type="ECO:0000313" key="4">
    <source>
        <dbReference type="Proteomes" id="UP000011087"/>
    </source>
</evidence>
<evidence type="ECO:0000313" key="3">
    <source>
        <dbReference type="EnsemblProtists" id="EKX51806"/>
    </source>
</evidence>
<dbReference type="Proteomes" id="UP000011087">
    <property type="component" value="Unassembled WGS sequence"/>
</dbReference>
<dbReference type="GeneID" id="17308591"/>
<name>L1JTD6_GUITC</name>
<dbReference type="AlphaFoldDB" id="L1JTD6"/>
<protein>
    <submittedName>
        <fullName evidence="2 3">Uncharacterized protein</fullName>
    </submittedName>
</protein>
<feature type="signal peptide" evidence="1">
    <location>
        <begin position="1"/>
        <end position="23"/>
    </location>
</feature>
<dbReference type="EnsemblProtists" id="EKX51806">
    <property type="protein sequence ID" value="EKX51806"/>
    <property type="gene ID" value="GUITHDRAFT_150812"/>
</dbReference>
<sequence>MVGSKIVLAATALALTAPELVMAFSPSLISPTNLAVSGKASVSLSLRPSSRSSVALKAGEDGGLFGGIFGGDKKKGNKDDLEDAIDDWKEIGFDIEEVIKNEEDAKKKKN</sequence>
<dbReference type="KEGG" id="gtt:GUITHDRAFT_150812"/>
<gene>
    <name evidence="2" type="ORF">GUITHDRAFT_150812</name>
</gene>
<accession>L1JTD6</accession>
<reference evidence="2 4" key="1">
    <citation type="journal article" date="2012" name="Nature">
        <title>Algal genomes reveal evolutionary mosaicism and the fate of nucleomorphs.</title>
        <authorList>
            <consortium name="DOE Joint Genome Institute"/>
            <person name="Curtis B.A."/>
            <person name="Tanifuji G."/>
            <person name="Burki F."/>
            <person name="Gruber A."/>
            <person name="Irimia M."/>
            <person name="Maruyama S."/>
            <person name="Arias M.C."/>
            <person name="Ball S.G."/>
            <person name="Gile G.H."/>
            <person name="Hirakawa Y."/>
            <person name="Hopkins J.F."/>
            <person name="Kuo A."/>
            <person name="Rensing S.A."/>
            <person name="Schmutz J."/>
            <person name="Symeonidi A."/>
            <person name="Elias M."/>
            <person name="Eveleigh R.J."/>
            <person name="Herman E.K."/>
            <person name="Klute M.J."/>
            <person name="Nakayama T."/>
            <person name="Obornik M."/>
            <person name="Reyes-Prieto A."/>
            <person name="Armbrust E.V."/>
            <person name="Aves S.J."/>
            <person name="Beiko R.G."/>
            <person name="Coutinho P."/>
            <person name="Dacks J.B."/>
            <person name="Durnford D.G."/>
            <person name="Fast N.M."/>
            <person name="Green B.R."/>
            <person name="Grisdale C.J."/>
            <person name="Hempel F."/>
            <person name="Henrissat B."/>
            <person name="Hoppner M.P."/>
            <person name="Ishida K."/>
            <person name="Kim E."/>
            <person name="Koreny L."/>
            <person name="Kroth P.G."/>
            <person name="Liu Y."/>
            <person name="Malik S.B."/>
            <person name="Maier U.G."/>
            <person name="McRose D."/>
            <person name="Mock T."/>
            <person name="Neilson J.A."/>
            <person name="Onodera N.T."/>
            <person name="Poole A.M."/>
            <person name="Pritham E.J."/>
            <person name="Richards T.A."/>
            <person name="Rocap G."/>
            <person name="Roy S.W."/>
            <person name="Sarai C."/>
            <person name="Schaack S."/>
            <person name="Shirato S."/>
            <person name="Slamovits C.H."/>
            <person name="Spencer D.F."/>
            <person name="Suzuki S."/>
            <person name="Worden A.Z."/>
            <person name="Zauner S."/>
            <person name="Barry K."/>
            <person name="Bell C."/>
            <person name="Bharti A.K."/>
            <person name="Crow J.A."/>
            <person name="Grimwood J."/>
            <person name="Kramer R."/>
            <person name="Lindquist E."/>
            <person name="Lucas S."/>
            <person name="Salamov A."/>
            <person name="McFadden G.I."/>
            <person name="Lane C.E."/>
            <person name="Keeling P.J."/>
            <person name="Gray M.W."/>
            <person name="Grigoriev I.V."/>
            <person name="Archibald J.M."/>
        </authorList>
    </citation>
    <scope>NUCLEOTIDE SEQUENCE</scope>
    <source>
        <strain evidence="2 4">CCMP2712</strain>
    </source>
</reference>
<reference evidence="4" key="2">
    <citation type="submission" date="2012-11" db="EMBL/GenBank/DDBJ databases">
        <authorList>
            <person name="Kuo A."/>
            <person name="Curtis B.A."/>
            <person name="Tanifuji G."/>
            <person name="Burki F."/>
            <person name="Gruber A."/>
            <person name="Irimia M."/>
            <person name="Maruyama S."/>
            <person name="Arias M.C."/>
            <person name="Ball S.G."/>
            <person name="Gile G.H."/>
            <person name="Hirakawa Y."/>
            <person name="Hopkins J.F."/>
            <person name="Rensing S.A."/>
            <person name="Schmutz J."/>
            <person name="Symeonidi A."/>
            <person name="Elias M."/>
            <person name="Eveleigh R.J."/>
            <person name="Herman E.K."/>
            <person name="Klute M.J."/>
            <person name="Nakayama T."/>
            <person name="Obornik M."/>
            <person name="Reyes-Prieto A."/>
            <person name="Armbrust E.V."/>
            <person name="Aves S.J."/>
            <person name="Beiko R.G."/>
            <person name="Coutinho P."/>
            <person name="Dacks J.B."/>
            <person name="Durnford D.G."/>
            <person name="Fast N.M."/>
            <person name="Green B.R."/>
            <person name="Grisdale C."/>
            <person name="Hempe F."/>
            <person name="Henrissat B."/>
            <person name="Hoppner M.P."/>
            <person name="Ishida K.-I."/>
            <person name="Kim E."/>
            <person name="Koreny L."/>
            <person name="Kroth P.G."/>
            <person name="Liu Y."/>
            <person name="Malik S.-B."/>
            <person name="Maier U.G."/>
            <person name="McRose D."/>
            <person name="Mock T."/>
            <person name="Neilson J.A."/>
            <person name="Onodera N.T."/>
            <person name="Poole A.M."/>
            <person name="Pritham E.J."/>
            <person name="Richards T.A."/>
            <person name="Rocap G."/>
            <person name="Roy S.W."/>
            <person name="Sarai C."/>
            <person name="Schaack S."/>
            <person name="Shirato S."/>
            <person name="Slamovits C.H."/>
            <person name="Spencer D.F."/>
            <person name="Suzuki S."/>
            <person name="Worden A.Z."/>
            <person name="Zauner S."/>
            <person name="Barry K."/>
            <person name="Bell C."/>
            <person name="Bharti A.K."/>
            <person name="Crow J.A."/>
            <person name="Grimwood J."/>
            <person name="Kramer R."/>
            <person name="Lindquist E."/>
            <person name="Lucas S."/>
            <person name="Salamov A."/>
            <person name="McFadden G.I."/>
            <person name="Lane C.E."/>
            <person name="Keeling P.J."/>
            <person name="Gray M.W."/>
            <person name="Grigoriev I.V."/>
            <person name="Archibald J.M."/>
        </authorList>
    </citation>
    <scope>NUCLEOTIDE SEQUENCE</scope>
    <source>
        <strain evidence="4">CCMP2712</strain>
    </source>
</reference>
<dbReference type="EMBL" id="JH992974">
    <property type="protein sequence ID" value="EKX51806.1"/>
    <property type="molecule type" value="Genomic_DNA"/>
</dbReference>
<keyword evidence="4" id="KW-1185">Reference proteome</keyword>
<dbReference type="PaxDb" id="55529-EKX51806"/>
<organism evidence="2">
    <name type="scientific">Guillardia theta (strain CCMP2712)</name>
    <name type="common">Cryptophyte</name>
    <dbReference type="NCBI Taxonomy" id="905079"/>
    <lineage>
        <taxon>Eukaryota</taxon>
        <taxon>Cryptophyceae</taxon>
        <taxon>Pyrenomonadales</taxon>
        <taxon>Geminigeraceae</taxon>
        <taxon>Guillardia</taxon>
    </lineage>
</organism>